<keyword evidence="1" id="KW-0472">Membrane</keyword>
<evidence type="ECO:0000313" key="2">
    <source>
        <dbReference type="EMBL" id="CAJ0916149.1"/>
    </source>
</evidence>
<dbReference type="EMBL" id="CAUEEQ010000225">
    <property type="protein sequence ID" value="CAJ0916149.1"/>
    <property type="molecule type" value="Genomic_DNA"/>
</dbReference>
<keyword evidence="3" id="KW-1185">Reference proteome</keyword>
<reference evidence="2" key="1">
    <citation type="submission" date="2023-07" db="EMBL/GenBank/DDBJ databases">
        <authorList>
            <person name="Stuckert A."/>
        </authorList>
    </citation>
    <scope>NUCLEOTIDE SEQUENCE</scope>
</reference>
<name>A0ABN9KRX9_9NEOB</name>
<dbReference type="Proteomes" id="UP001176940">
    <property type="component" value="Unassembled WGS sequence"/>
</dbReference>
<feature type="transmembrane region" description="Helical" evidence="1">
    <location>
        <begin position="40"/>
        <end position="61"/>
    </location>
</feature>
<proteinExistence type="predicted"/>
<sequence length="120" mass="13271">CLFVSSCLLEALGRRGCTSVPLVRKPESERKPERTEAERMLGVIVIFLVLGLLIFLGVTWYESSKAEYPPGIANPKFLRTTYTFVVGSFILGKILDKLGIWNVAGPLNFIGKLSKPKLEG</sequence>
<keyword evidence="1" id="KW-1133">Transmembrane helix</keyword>
<evidence type="ECO:0000313" key="3">
    <source>
        <dbReference type="Proteomes" id="UP001176940"/>
    </source>
</evidence>
<feature type="transmembrane region" description="Helical" evidence="1">
    <location>
        <begin position="81"/>
        <end position="104"/>
    </location>
</feature>
<protein>
    <submittedName>
        <fullName evidence="2">Uncharacterized protein</fullName>
    </submittedName>
</protein>
<keyword evidence="1" id="KW-0812">Transmembrane</keyword>
<accession>A0ABN9KRX9</accession>
<organism evidence="2 3">
    <name type="scientific">Ranitomeya imitator</name>
    <name type="common">mimic poison frog</name>
    <dbReference type="NCBI Taxonomy" id="111125"/>
    <lineage>
        <taxon>Eukaryota</taxon>
        <taxon>Metazoa</taxon>
        <taxon>Chordata</taxon>
        <taxon>Craniata</taxon>
        <taxon>Vertebrata</taxon>
        <taxon>Euteleostomi</taxon>
        <taxon>Amphibia</taxon>
        <taxon>Batrachia</taxon>
        <taxon>Anura</taxon>
        <taxon>Neobatrachia</taxon>
        <taxon>Hyloidea</taxon>
        <taxon>Dendrobatidae</taxon>
        <taxon>Dendrobatinae</taxon>
        <taxon>Ranitomeya</taxon>
    </lineage>
</organism>
<comment type="caution">
    <text evidence="2">The sequence shown here is derived from an EMBL/GenBank/DDBJ whole genome shotgun (WGS) entry which is preliminary data.</text>
</comment>
<feature type="non-terminal residue" evidence="2">
    <location>
        <position position="1"/>
    </location>
</feature>
<gene>
    <name evidence="2" type="ORF">RIMI_LOCUS211250</name>
</gene>
<evidence type="ECO:0000256" key="1">
    <source>
        <dbReference type="SAM" id="Phobius"/>
    </source>
</evidence>